<evidence type="ECO:0000313" key="4">
    <source>
        <dbReference type="EMBL" id="MQN78609.1"/>
    </source>
</evidence>
<evidence type="ECO:0000313" key="8">
    <source>
        <dbReference type="EMBL" id="RGW66656.1"/>
    </source>
</evidence>
<evidence type="ECO:0000313" key="11">
    <source>
        <dbReference type="EMBL" id="RHG66500.1"/>
    </source>
</evidence>
<comment type="caution">
    <text evidence="9">The sequence shown here is derived from an EMBL/GenBank/DDBJ whole genome shotgun (WGS) entry which is preliminary data.</text>
</comment>
<dbReference type="Proteomes" id="UP000421283">
    <property type="component" value="Unassembled WGS sequence"/>
</dbReference>
<dbReference type="Proteomes" id="UP000284990">
    <property type="component" value="Unassembled WGS sequence"/>
</dbReference>
<dbReference type="Proteomes" id="UP000420707">
    <property type="component" value="Unassembled WGS sequence"/>
</dbReference>
<dbReference type="EMBL" id="VZCR01000055">
    <property type="protein sequence ID" value="MQN32190.1"/>
    <property type="molecule type" value="Genomic_DNA"/>
</dbReference>
<gene>
    <name evidence="11" type="ORF">DW250_06330</name>
    <name evidence="10" type="ORF">DW916_01300</name>
    <name evidence="8" type="ORF">DWV60_11220</name>
    <name evidence="7" type="ORF">DWY11_01435</name>
    <name evidence="9" type="ORF">DXA63_08580</name>
    <name evidence="6" type="ORF">F7D31_04375</name>
    <name evidence="5" type="ORF">F7D59_00470</name>
    <name evidence="4" type="ORF">F7D71_12250</name>
    <name evidence="3" type="ORF">F7D90_09555</name>
    <name evidence="1" type="ORF">KSW80_09320</name>
    <name evidence="2" type="ORF">NND11_02990</name>
</gene>
<dbReference type="EMBL" id="VZAP01000054">
    <property type="protein sequence ID" value="MQO91912.1"/>
    <property type="molecule type" value="Genomic_DNA"/>
</dbReference>
<reference evidence="6" key="5">
    <citation type="submission" date="2022-12" db="EMBL/GenBank/DDBJ databases">
        <title>Distinct polysaccharide growth profiles of human intestinal Prevotella copri isolates.</title>
        <authorList>
            <person name="Fehlner-Peach H."/>
            <person name="Magnabosco C."/>
            <person name="Raghavan V."/>
            <person name="Scher J.U."/>
            <person name="Tett A."/>
            <person name="Cox L.M."/>
            <person name="Gottsegen C."/>
            <person name="Watters A."/>
            <person name="Wiltshire- Gordon J.D."/>
            <person name="Segata N."/>
            <person name="Bonneau R."/>
            <person name="Littman D.R."/>
        </authorList>
    </citation>
    <scope>NUCLEOTIDE SEQUENCE</scope>
    <source>
        <strain evidence="20">BU41712</strain>
        <strain evidence="3">IAP146</strain>
        <strain evidence="6">IAU3127</strain>
    </source>
</reference>
<protein>
    <submittedName>
        <fullName evidence="9">Uncharacterized protein</fullName>
    </submittedName>
</protein>
<evidence type="ECO:0000313" key="15">
    <source>
        <dbReference type="Proteomes" id="UP000286077"/>
    </source>
</evidence>
<dbReference type="EMBL" id="QSFW01000002">
    <property type="protein sequence ID" value="RHA89178.1"/>
    <property type="molecule type" value="Genomic_DNA"/>
</dbReference>
<organism evidence="9 14">
    <name type="scientific">Segatella copri</name>
    <dbReference type="NCBI Taxonomy" id="165179"/>
    <lineage>
        <taxon>Bacteria</taxon>
        <taxon>Pseudomonadati</taxon>
        <taxon>Bacteroidota</taxon>
        <taxon>Bacteroidia</taxon>
        <taxon>Bacteroidales</taxon>
        <taxon>Prevotellaceae</taxon>
        <taxon>Segatella</taxon>
    </lineage>
</organism>
<evidence type="ECO:0000313" key="17">
    <source>
        <dbReference type="Proteomes" id="UP000420635"/>
    </source>
</evidence>
<reference evidence="17 18" key="2">
    <citation type="submission" date="2019-09" db="EMBL/GenBank/DDBJ databases">
        <title>Distinct polysaccharide growth profiles of human intestinal Prevotella copri isolates.</title>
        <authorList>
            <person name="Fehlner-Peach H."/>
            <person name="Magnabosco C."/>
            <person name="Raghavan V."/>
            <person name="Scher J.U."/>
            <person name="Tett A."/>
            <person name="Cox L.M."/>
            <person name="Gottsegen C."/>
            <person name="Watters A."/>
            <person name="Wiltshire- Gordon J.D."/>
            <person name="Segata N."/>
            <person name="Bonneau R."/>
            <person name="Littman D.R."/>
        </authorList>
    </citation>
    <scope>NUCLEOTIDE SEQUENCE [LARGE SCALE GENOMIC DNA]</scope>
    <source>
        <strain evidence="4">BU41712</strain>
        <strain evidence="18">iAP146</strain>
        <strain evidence="19">iAU3127</strain>
        <strain evidence="17">iP54</strain>
        <strain evidence="5">IP54</strain>
    </source>
</reference>
<evidence type="ECO:0000313" key="2">
    <source>
        <dbReference type="EMBL" id="MCP9500525.1"/>
    </source>
</evidence>
<dbReference type="EMBL" id="VZBZ01000149">
    <property type="protein sequence ID" value="MQN78609.1"/>
    <property type="molecule type" value="Genomic_DNA"/>
</dbReference>
<dbReference type="Proteomes" id="UP001206014">
    <property type="component" value="Unassembled WGS sequence"/>
</dbReference>
<dbReference type="Proteomes" id="UP000285604">
    <property type="component" value="Unassembled WGS sequence"/>
</dbReference>
<dbReference type="Proteomes" id="UP000286077">
    <property type="component" value="Unassembled WGS sequence"/>
</dbReference>
<name>A0A3E5E0C3_9BACT</name>
<evidence type="ECO:0000313" key="10">
    <source>
        <dbReference type="EMBL" id="RHA89178.1"/>
    </source>
</evidence>
<dbReference type="EMBL" id="QRVA01000002">
    <property type="protein sequence ID" value="RGS19442.1"/>
    <property type="molecule type" value="Genomic_DNA"/>
</dbReference>
<reference evidence="2" key="4">
    <citation type="submission" date="2022-07" db="EMBL/GenBank/DDBJ databases">
        <title>Prevotella copri.</title>
        <authorList>
            <person name="Yang C."/>
        </authorList>
    </citation>
    <scope>NUCLEOTIDE SEQUENCE</scope>
    <source>
        <strain evidence="2">HF88</strain>
    </source>
</reference>
<evidence type="ECO:0000313" key="9">
    <source>
        <dbReference type="EMBL" id="RGX94577.1"/>
    </source>
</evidence>
<dbReference type="Proteomes" id="UP000286501">
    <property type="component" value="Unassembled WGS sequence"/>
</dbReference>
<sequence>MAKINHLEMGADVLALQDVQVKKGFMGLTVKLIYQPTNSVIKIKEKEYSAEDGRKLENILSAAPKDVETAISNFPVSAISMGNMKLQACISDDHQFVATQLLAFKDFGYKPVTEMKTYTGKTAEAFAQLF</sequence>
<dbReference type="EMBL" id="VZBQ01000003">
    <property type="protein sequence ID" value="MQN88376.1"/>
    <property type="molecule type" value="Genomic_DNA"/>
</dbReference>
<dbReference type="EMBL" id="QSCI01000033">
    <property type="protein sequence ID" value="RGX94577.1"/>
    <property type="molecule type" value="Genomic_DNA"/>
</dbReference>
<evidence type="ECO:0000313" key="7">
    <source>
        <dbReference type="EMBL" id="RGS19442.1"/>
    </source>
</evidence>
<evidence type="ECO:0000313" key="16">
    <source>
        <dbReference type="Proteomes" id="UP000286501"/>
    </source>
</evidence>
<proteinExistence type="predicted"/>
<dbReference type="EMBL" id="JAHOEP010000023">
    <property type="protein sequence ID" value="MBV3408595.1"/>
    <property type="molecule type" value="Genomic_DNA"/>
</dbReference>
<accession>A0A3E5E0C3</accession>
<dbReference type="AlphaFoldDB" id="A0A3E5E0C3"/>
<evidence type="ECO:0000313" key="6">
    <source>
        <dbReference type="EMBL" id="MQO91912.1"/>
    </source>
</evidence>
<reference evidence="12 13" key="1">
    <citation type="submission" date="2018-08" db="EMBL/GenBank/DDBJ databases">
        <title>A genome reference for cultivated species of the human gut microbiota.</title>
        <authorList>
            <person name="Zou Y."/>
            <person name="Xue W."/>
            <person name="Luo G."/>
        </authorList>
    </citation>
    <scope>NUCLEOTIDE SEQUENCE [LARGE SCALE GENOMIC DNA]</scope>
    <source>
        <strain evidence="8 15">AF11-14</strain>
        <strain evidence="7 12">AF24-12</strain>
        <strain evidence="11 16">AM22-1</strain>
        <strain evidence="10 13">AM42-23AC</strain>
        <strain evidence="9 14">OF03-3</strain>
    </source>
</reference>
<evidence type="ECO:0000313" key="13">
    <source>
        <dbReference type="Proteomes" id="UP000284990"/>
    </source>
</evidence>
<evidence type="ECO:0000313" key="20">
    <source>
        <dbReference type="Proteomes" id="UP000423156"/>
    </source>
</evidence>
<evidence type="ECO:0000313" key="5">
    <source>
        <dbReference type="EMBL" id="MQN88376.1"/>
    </source>
</evidence>
<dbReference type="EMBL" id="JANDXR010000002">
    <property type="protein sequence ID" value="MCP9500525.1"/>
    <property type="molecule type" value="Genomic_DNA"/>
</dbReference>
<evidence type="ECO:0000313" key="12">
    <source>
        <dbReference type="Proteomes" id="UP000283872"/>
    </source>
</evidence>
<reference evidence="1" key="3">
    <citation type="submission" date="2021-06" db="EMBL/GenBank/DDBJ databases">
        <title>Collection of gut derived symbiotic bacterial strains cultured from healthy donors.</title>
        <authorList>
            <person name="Lin H."/>
            <person name="Littmann E."/>
            <person name="Pamer E.G."/>
        </authorList>
    </citation>
    <scope>NUCLEOTIDE SEQUENCE</scope>
    <source>
        <strain evidence="1">MSK.21.60</strain>
    </source>
</reference>
<evidence type="ECO:0000313" key="14">
    <source>
        <dbReference type="Proteomes" id="UP000285604"/>
    </source>
</evidence>
<dbReference type="RefSeq" id="WP_118085548.1">
    <property type="nucleotide sequence ID" value="NZ_CATKVS010000004.1"/>
</dbReference>
<dbReference type="Proteomes" id="UP000283872">
    <property type="component" value="Unassembled WGS sequence"/>
</dbReference>
<evidence type="ECO:0000313" key="3">
    <source>
        <dbReference type="EMBL" id="MQN32190.1"/>
    </source>
</evidence>
<dbReference type="EMBL" id="QRIN01000020">
    <property type="protein sequence ID" value="RHG66500.1"/>
    <property type="molecule type" value="Genomic_DNA"/>
</dbReference>
<dbReference type="Proteomes" id="UP000423156">
    <property type="component" value="Unassembled WGS sequence"/>
</dbReference>
<dbReference type="EMBL" id="QSAQ01000030">
    <property type="protein sequence ID" value="RGW66656.1"/>
    <property type="molecule type" value="Genomic_DNA"/>
</dbReference>
<evidence type="ECO:0000313" key="19">
    <source>
        <dbReference type="Proteomes" id="UP000421283"/>
    </source>
</evidence>
<dbReference type="Proteomes" id="UP000420635">
    <property type="component" value="Unassembled WGS sequence"/>
</dbReference>
<dbReference type="Proteomes" id="UP001196316">
    <property type="component" value="Unassembled WGS sequence"/>
</dbReference>
<evidence type="ECO:0000313" key="18">
    <source>
        <dbReference type="Proteomes" id="UP000420707"/>
    </source>
</evidence>
<evidence type="ECO:0000313" key="1">
    <source>
        <dbReference type="EMBL" id="MBV3408595.1"/>
    </source>
</evidence>